<dbReference type="SUPFAM" id="SSF56801">
    <property type="entry name" value="Acetyl-CoA synthetase-like"/>
    <property type="match status" value="1"/>
</dbReference>
<dbReference type="STRING" id="451379.A0A0N5ALA8"/>
<sequence>MLVQSPFQIFWEKLPNYNFVRYFLAKFAKYGDGIALVDPDSGRQWKYSELSDSIERCANWLLDLGVKRCSGNVALITSSSVQTIILQLTCACLDVVSVAIDGYLTIDEIWQKLDISDISYCITELQFLSKVEEVRRKAVIRGSKRIETEETFENATKQRSSSFSTNVRNNVIMLYFGLGDTRTPKAIEISQKSLILNIQQLSCSLFRPPNQNDRFLLTACIHHNFGLTMAYYALANGATLIITPRYSQTRFLSDIAKFKITVTYMTPPMVEVLSKEPNLDEFNLSSLRSVLVGGAPIDPETLVICKERLNLEDLRQIYGMALLGGVATISHYGCKKYDSVGVPLSGMLMKIVNPDTNETCLPNQVGHLLVLGPQVSPSFYKSPKTTKEYIDCDNYVKTGDAAFYDENGYIYILGRMREMIRENGVLVPLLSVEKQLKAHPGIDDCAIVLRRNRSAKDLPTAFVVKNSQHSNLCPTEIRQFAASNGKLPDFQDLKGGIFFVNNIPRSITGNVLRQKLSQKRMMMKETTPHSPTPTPKPTCRKHFETKEIECKHPVRCNNYLTKQWPSRRKLETVITLQNQNQLLLLADNP</sequence>
<organism evidence="4 5">
    <name type="scientific">Syphacia muris</name>
    <dbReference type="NCBI Taxonomy" id="451379"/>
    <lineage>
        <taxon>Eukaryota</taxon>
        <taxon>Metazoa</taxon>
        <taxon>Ecdysozoa</taxon>
        <taxon>Nematoda</taxon>
        <taxon>Chromadorea</taxon>
        <taxon>Rhabditida</taxon>
        <taxon>Spirurina</taxon>
        <taxon>Oxyuridomorpha</taxon>
        <taxon>Oxyuroidea</taxon>
        <taxon>Oxyuridae</taxon>
        <taxon>Syphacia</taxon>
    </lineage>
</organism>
<evidence type="ECO:0000256" key="1">
    <source>
        <dbReference type="ARBA" id="ARBA00004275"/>
    </source>
</evidence>
<dbReference type="Gene3D" id="3.40.50.12780">
    <property type="entry name" value="N-terminal domain of ligase-like"/>
    <property type="match status" value="1"/>
</dbReference>
<dbReference type="GO" id="GO:0016405">
    <property type="term" value="F:CoA-ligase activity"/>
    <property type="evidence" value="ECO:0007669"/>
    <property type="project" value="TreeGrafter"/>
</dbReference>
<dbReference type="Pfam" id="PF00501">
    <property type="entry name" value="AMP-binding"/>
    <property type="match status" value="1"/>
</dbReference>
<dbReference type="InterPro" id="IPR000873">
    <property type="entry name" value="AMP-dep_synth/lig_dom"/>
</dbReference>
<proteinExistence type="predicted"/>
<protein>
    <submittedName>
        <fullName evidence="5">AMP-binding domain-containing protein</fullName>
    </submittedName>
</protein>
<evidence type="ECO:0000313" key="5">
    <source>
        <dbReference type="WBParaSite" id="SMUV_0000531801-mRNA-1"/>
    </source>
</evidence>
<evidence type="ECO:0000256" key="2">
    <source>
        <dbReference type="ARBA" id="ARBA00023140"/>
    </source>
</evidence>
<evidence type="ECO:0000259" key="3">
    <source>
        <dbReference type="Pfam" id="PF00501"/>
    </source>
</evidence>
<dbReference type="Gene3D" id="3.30.300.30">
    <property type="match status" value="1"/>
</dbReference>
<dbReference type="AlphaFoldDB" id="A0A0N5ALA8"/>
<keyword evidence="2" id="KW-0576">Peroxisome</keyword>
<dbReference type="PANTHER" id="PTHR24096">
    <property type="entry name" value="LONG-CHAIN-FATTY-ACID--COA LIGASE"/>
    <property type="match status" value="1"/>
</dbReference>
<feature type="domain" description="AMP-dependent synthetase/ligase" evidence="3">
    <location>
        <begin position="27"/>
        <end position="379"/>
    </location>
</feature>
<comment type="subcellular location">
    <subcellularLocation>
        <location evidence="1">Peroxisome</location>
    </subcellularLocation>
</comment>
<dbReference type="WBParaSite" id="SMUV_0000531801-mRNA-1">
    <property type="protein sequence ID" value="SMUV_0000531801-mRNA-1"/>
    <property type="gene ID" value="SMUV_0000531801"/>
</dbReference>
<dbReference type="InterPro" id="IPR045851">
    <property type="entry name" value="AMP-bd_C_sf"/>
</dbReference>
<reference evidence="5" key="1">
    <citation type="submission" date="2017-02" db="UniProtKB">
        <authorList>
            <consortium name="WormBaseParasite"/>
        </authorList>
    </citation>
    <scope>IDENTIFICATION</scope>
</reference>
<dbReference type="GO" id="GO:0005777">
    <property type="term" value="C:peroxisome"/>
    <property type="evidence" value="ECO:0007669"/>
    <property type="project" value="UniProtKB-SubCell"/>
</dbReference>
<accession>A0A0N5ALA8</accession>
<dbReference type="Proteomes" id="UP000046393">
    <property type="component" value="Unplaced"/>
</dbReference>
<dbReference type="InterPro" id="IPR042099">
    <property type="entry name" value="ANL_N_sf"/>
</dbReference>
<dbReference type="PANTHER" id="PTHR24096:SF168">
    <property type="entry name" value="AMP-BINDING DOMAIN-CONTAINING PROTEIN"/>
    <property type="match status" value="1"/>
</dbReference>
<evidence type="ECO:0000313" key="4">
    <source>
        <dbReference type="Proteomes" id="UP000046393"/>
    </source>
</evidence>
<keyword evidence="4" id="KW-1185">Reference proteome</keyword>
<name>A0A0N5ALA8_9BILA</name>